<accession>A0A5M3TED3</accession>
<keyword evidence="3" id="KW-1185">Reference proteome</keyword>
<dbReference type="SUPFAM" id="SSF52540">
    <property type="entry name" value="P-loop containing nucleoside triphosphate hydrolases"/>
    <property type="match status" value="1"/>
</dbReference>
<evidence type="ECO:0000313" key="2">
    <source>
        <dbReference type="EMBL" id="GCE96316.1"/>
    </source>
</evidence>
<dbReference type="Gene3D" id="3.40.50.300">
    <property type="entry name" value="P-loop containing nucleotide triphosphate hydrolases"/>
    <property type="match status" value="1"/>
</dbReference>
<dbReference type="PROSITE" id="PS51192">
    <property type="entry name" value="HELICASE_ATP_BIND_1"/>
    <property type="match status" value="1"/>
</dbReference>
<feature type="domain" description="Helicase ATP-binding" evidence="1">
    <location>
        <begin position="1"/>
        <end position="155"/>
    </location>
</feature>
<evidence type="ECO:0000313" key="3">
    <source>
        <dbReference type="Proteomes" id="UP000326169"/>
    </source>
</evidence>
<evidence type="ECO:0000259" key="1">
    <source>
        <dbReference type="PROSITE" id="PS51192"/>
    </source>
</evidence>
<reference evidence="2 3" key="1">
    <citation type="journal article" date="2019" name="J Genomics">
        <title>The Draft Genome of a Hydrogen-producing Cyanobacterium, Arthrospira platensis NIES-46.</title>
        <authorList>
            <person name="Suzuki S."/>
            <person name="Yamaguchi H."/>
            <person name="Kawachi M."/>
        </authorList>
    </citation>
    <scope>NUCLEOTIDE SEQUENCE [LARGE SCALE GENOMIC DNA]</scope>
    <source>
        <strain evidence="2 3">NIES-46</strain>
    </source>
</reference>
<dbReference type="PANTHER" id="PTHR47957">
    <property type="entry name" value="ATP-DEPENDENT HELICASE HRQ1"/>
    <property type="match status" value="1"/>
</dbReference>
<gene>
    <name evidence="2" type="ORF">NIES46_43850</name>
</gene>
<dbReference type="InterPro" id="IPR014001">
    <property type="entry name" value="Helicase_ATP-bd"/>
</dbReference>
<dbReference type="EMBL" id="BIMW01000180">
    <property type="protein sequence ID" value="GCE96316.1"/>
    <property type="molecule type" value="Genomic_DNA"/>
</dbReference>
<proteinExistence type="predicted"/>
<dbReference type="Proteomes" id="UP000326169">
    <property type="component" value="Unassembled WGS sequence"/>
</dbReference>
<sequence>MNALATDQSKRIAQIIEKTPSLKGQVTAGLYVGEKDEKPTRVMTPEKVITDKEMLRKSPPDILLTNYKMLDYLLIRPDLQALWTNNEPETLRYLVVDEFHTFDGAQGTDLACLLRRLKHRLKTPPGHLACVGTSATLGNKSDKTEILAYSKTIFQEEFEAAALIEEDRLSDGEFWGNALLNVLPLPRLEDLEKLQPDNYTDPENYLQTQAQLWLNPTTETDTFINKPIDDQWRVELGKELKSLPIIHNLIRGARRSGMK</sequence>
<dbReference type="PANTHER" id="PTHR47957:SF3">
    <property type="entry name" value="ATP-DEPENDENT HELICASE HRQ1"/>
    <property type="match status" value="1"/>
</dbReference>
<comment type="caution">
    <text evidence="2">The sequence shown here is derived from an EMBL/GenBank/DDBJ whole genome shotgun (WGS) entry which is preliminary data.</text>
</comment>
<organism evidence="2 3">
    <name type="scientific">Limnospira platensis NIES-46</name>
    <dbReference type="NCBI Taxonomy" id="1236695"/>
    <lineage>
        <taxon>Bacteria</taxon>
        <taxon>Bacillati</taxon>
        <taxon>Cyanobacteriota</taxon>
        <taxon>Cyanophyceae</taxon>
        <taxon>Oscillatoriophycideae</taxon>
        <taxon>Oscillatoriales</taxon>
        <taxon>Sirenicapillariaceae</taxon>
        <taxon>Limnospira</taxon>
    </lineage>
</organism>
<protein>
    <recommendedName>
        <fullName evidence="1">Helicase ATP-binding domain-containing protein</fullName>
    </recommendedName>
</protein>
<name>A0A5M3TED3_LIMPL</name>
<dbReference type="InterPro" id="IPR027417">
    <property type="entry name" value="P-loop_NTPase"/>
</dbReference>
<dbReference type="Pfam" id="PF00270">
    <property type="entry name" value="DEAD"/>
    <property type="match status" value="1"/>
</dbReference>
<dbReference type="InterPro" id="IPR011545">
    <property type="entry name" value="DEAD/DEAH_box_helicase_dom"/>
</dbReference>